<proteinExistence type="inferred from homology"/>
<dbReference type="EC" id="2.3.1.-" evidence="6"/>
<dbReference type="InterPro" id="IPR012392">
    <property type="entry name" value="3-ktacl-CoA_syn"/>
</dbReference>
<dbReference type="SUPFAM" id="SSF53901">
    <property type="entry name" value="Thiolase-like"/>
    <property type="match status" value="2"/>
</dbReference>
<evidence type="ECO:0000256" key="5">
    <source>
        <dbReference type="ARBA" id="ARBA00047375"/>
    </source>
</evidence>
<dbReference type="PANTHER" id="PTHR31561">
    <property type="entry name" value="3-KETOACYL-COA SYNTHASE"/>
    <property type="match status" value="1"/>
</dbReference>
<dbReference type="GO" id="GO:0016020">
    <property type="term" value="C:membrane"/>
    <property type="evidence" value="ECO:0007669"/>
    <property type="project" value="InterPro"/>
</dbReference>
<dbReference type="PIRSF" id="PIRSF036417">
    <property type="entry name" value="3-ktacl-CoA_syn"/>
    <property type="match status" value="1"/>
</dbReference>
<dbReference type="Gene3D" id="3.40.47.10">
    <property type="match status" value="1"/>
</dbReference>
<dbReference type="Pfam" id="PF08541">
    <property type="entry name" value="ACP_syn_III_C"/>
    <property type="match status" value="1"/>
</dbReference>
<dbReference type="GO" id="GO:0006633">
    <property type="term" value="P:fatty acid biosynthetic process"/>
    <property type="evidence" value="ECO:0007669"/>
    <property type="project" value="UniProtKB-UniPathway"/>
</dbReference>
<dbReference type="EMBL" id="NKXS01005830">
    <property type="protein sequence ID" value="PIN02646.1"/>
    <property type="molecule type" value="Genomic_DNA"/>
</dbReference>
<keyword evidence="3 6" id="KW-0808">Transferase</keyword>
<dbReference type="CDD" id="cd00831">
    <property type="entry name" value="CHS_like"/>
    <property type="match status" value="1"/>
</dbReference>
<dbReference type="InterPro" id="IPR016039">
    <property type="entry name" value="Thiolase-like"/>
</dbReference>
<keyword evidence="11" id="KW-1185">Reference proteome</keyword>
<dbReference type="Pfam" id="PF08392">
    <property type="entry name" value="FAE1_CUT1_RppA"/>
    <property type="match status" value="1"/>
</dbReference>
<comment type="catalytic activity">
    <reaction evidence="5">
        <text>a very-long-chain acyl-CoA + malonyl-CoA + H(+) = a very-long-chain 3-oxoacyl-CoA + CO2 + CoA</text>
        <dbReference type="Rhea" id="RHEA:32727"/>
        <dbReference type="ChEBI" id="CHEBI:15378"/>
        <dbReference type="ChEBI" id="CHEBI:16526"/>
        <dbReference type="ChEBI" id="CHEBI:57287"/>
        <dbReference type="ChEBI" id="CHEBI:57384"/>
        <dbReference type="ChEBI" id="CHEBI:90725"/>
        <dbReference type="ChEBI" id="CHEBI:90736"/>
        <dbReference type="EC" id="2.3.1.199"/>
    </reaction>
</comment>
<evidence type="ECO:0000256" key="2">
    <source>
        <dbReference type="ARBA" id="ARBA00005531"/>
    </source>
</evidence>
<gene>
    <name evidence="10" type="ORF">CDL12_24839</name>
</gene>
<evidence type="ECO:0000259" key="9">
    <source>
        <dbReference type="Pfam" id="PF08541"/>
    </source>
</evidence>
<dbReference type="InterPro" id="IPR013601">
    <property type="entry name" value="FAE1_typ3_polyketide_synth"/>
</dbReference>
<keyword evidence="7" id="KW-0472">Membrane</keyword>
<dbReference type="Proteomes" id="UP000231279">
    <property type="component" value="Unassembled WGS sequence"/>
</dbReference>
<protein>
    <recommendedName>
        <fullName evidence="6">3-ketoacyl-CoA synthase</fullName>
        <ecNumber evidence="6">2.3.1.-</ecNumber>
    </recommendedName>
</protein>
<dbReference type="AlphaFoldDB" id="A0A2G9GBJ0"/>
<keyword evidence="7" id="KW-0812">Transmembrane</keyword>
<feature type="domain" description="Beta-ketoacyl-[acyl-carrier-protein] synthase III C-terminal" evidence="9">
    <location>
        <begin position="338"/>
        <end position="418"/>
    </location>
</feature>
<accession>A0A2G9GBJ0</accession>
<evidence type="ECO:0000313" key="11">
    <source>
        <dbReference type="Proteomes" id="UP000231279"/>
    </source>
</evidence>
<comment type="similarity">
    <text evidence="2 6">Belongs to the thiolase-like superfamily. Chalcone/stilbene synthases family.</text>
</comment>
<feature type="domain" description="FAE" evidence="8">
    <location>
        <begin position="33"/>
        <end position="319"/>
    </location>
</feature>
<dbReference type="STRING" id="429701.A0A2G9GBJ0"/>
<evidence type="ECO:0000313" key="10">
    <source>
        <dbReference type="EMBL" id="PIN02646.1"/>
    </source>
</evidence>
<organism evidence="10 11">
    <name type="scientific">Handroanthus impetiginosus</name>
    <dbReference type="NCBI Taxonomy" id="429701"/>
    <lineage>
        <taxon>Eukaryota</taxon>
        <taxon>Viridiplantae</taxon>
        <taxon>Streptophyta</taxon>
        <taxon>Embryophyta</taxon>
        <taxon>Tracheophyta</taxon>
        <taxon>Spermatophyta</taxon>
        <taxon>Magnoliopsida</taxon>
        <taxon>eudicotyledons</taxon>
        <taxon>Gunneridae</taxon>
        <taxon>Pentapetalae</taxon>
        <taxon>asterids</taxon>
        <taxon>lamiids</taxon>
        <taxon>Lamiales</taxon>
        <taxon>Bignoniaceae</taxon>
        <taxon>Crescentiina</taxon>
        <taxon>Tabebuia alliance</taxon>
        <taxon>Handroanthus</taxon>
    </lineage>
</organism>
<dbReference type="OrthoDB" id="329835at2759"/>
<evidence type="ECO:0000259" key="8">
    <source>
        <dbReference type="Pfam" id="PF08392"/>
    </source>
</evidence>
<evidence type="ECO:0000256" key="4">
    <source>
        <dbReference type="ARBA" id="ARBA00023315"/>
    </source>
</evidence>
<keyword evidence="4 6" id="KW-0012">Acyltransferase</keyword>
<dbReference type="UniPathway" id="UPA00094"/>
<evidence type="ECO:0000256" key="6">
    <source>
        <dbReference type="PIRNR" id="PIRNR036417"/>
    </source>
</evidence>
<dbReference type="InterPro" id="IPR013747">
    <property type="entry name" value="ACP_syn_III_C"/>
</dbReference>
<evidence type="ECO:0000256" key="3">
    <source>
        <dbReference type="ARBA" id="ARBA00022679"/>
    </source>
</evidence>
<name>A0A2G9GBJ0_9LAMI</name>
<evidence type="ECO:0000256" key="7">
    <source>
        <dbReference type="SAM" id="Phobius"/>
    </source>
</evidence>
<sequence length="449" mass="51049">MDITLSHSLYDLTNDHHIVMASILIITILYLIYRKRTTIYLLDYACHKPSLSHRVPMSMFVEHVELEEQFDSDSASFQIKILEKSGFSQETCVPPSLTRLPISRSIYIAIDEAKTVIFSVVKELFEKNNVTPREVDILIINSSMFSPTPSLASMVINKFKMRSNIMNFNLSGMGCSAGLISVGLARDLLRVHKNSLALIVSCEIMSLNWYTGKNRSMLLTNCLFRMGGAAILMSSRARDKKKAKYVLEHVDRVHRAQDDESYGCVFQENDDENKVGVSISKKIVRVAGEALKQNLALLGPKVLPFREQLRYGIFLTLQKMKILRKGSFYVPNFRKVFEHFCIHAGGRAVISGIEKSLKMKEEDVEASRMTLYRFGNTSSSSLWYELSYIEAKGRIKMRDRVLQIGFGSGFKCNSAVWRCVGNIKVDKTNPWSDRIHLYPVQVPETIDIV</sequence>
<reference evidence="11" key="1">
    <citation type="journal article" date="2018" name="Gigascience">
        <title>Genome assembly of the Pink Ipe (Handroanthus impetiginosus, Bignoniaceae), a highly valued, ecologically keystone Neotropical timber forest tree.</title>
        <authorList>
            <person name="Silva-Junior O.B."/>
            <person name="Grattapaglia D."/>
            <person name="Novaes E."/>
            <person name="Collevatti R.G."/>
        </authorList>
    </citation>
    <scope>NUCLEOTIDE SEQUENCE [LARGE SCALE GENOMIC DNA]</scope>
    <source>
        <strain evidence="11">cv. UFG-1</strain>
    </source>
</reference>
<feature type="transmembrane region" description="Helical" evidence="7">
    <location>
        <begin position="16"/>
        <end position="33"/>
    </location>
</feature>
<feature type="transmembrane region" description="Helical" evidence="7">
    <location>
        <begin position="168"/>
        <end position="185"/>
    </location>
</feature>
<keyword evidence="7" id="KW-1133">Transmembrane helix</keyword>
<comment type="caution">
    <text evidence="10">The sequence shown here is derived from an EMBL/GenBank/DDBJ whole genome shotgun (WGS) entry which is preliminary data.</text>
</comment>
<comment type="pathway">
    <text evidence="1 6">Lipid metabolism; fatty acid biosynthesis.</text>
</comment>
<dbReference type="GO" id="GO:0009922">
    <property type="term" value="F:fatty acid elongase activity"/>
    <property type="evidence" value="ECO:0007669"/>
    <property type="project" value="UniProtKB-EC"/>
</dbReference>
<evidence type="ECO:0000256" key="1">
    <source>
        <dbReference type="ARBA" id="ARBA00005194"/>
    </source>
</evidence>